<organism evidence="2">
    <name type="scientific">Ornithodoros turicata</name>
    <dbReference type="NCBI Taxonomy" id="34597"/>
    <lineage>
        <taxon>Eukaryota</taxon>
        <taxon>Metazoa</taxon>
        <taxon>Ecdysozoa</taxon>
        <taxon>Arthropoda</taxon>
        <taxon>Chelicerata</taxon>
        <taxon>Arachnida</taxon>
        <taxon>Acari</taxon>
        <taxon>Parasitiformes</taxon>
        <taxon>Ixodida</taxon>
        <taxon>Ixodoidea</taxon>
        <taxon>Argasidae</taxon>
        <taxon>Ornithodorinae</taxon>
        <taxon>Ornithodoros</taxon>
    </lineage>
</organism>
<sequence length="166" mass="18771">MSVIIVFALLAALLGDPVNGCIKYACTEDEIILLTDRIKYNDRWLTCSYFAKPGRDCPCWLTENRGDKCWDMAHAADGKCFRGKCYNKYAYDHLTKDQRINTASPCPGAHDYLFNSRGAFGCKYYCKKSPHKIVNRPDGHQCLNPSTAHPGGCYGGNCHKNYLWKD</sequence>
<proteinExistence type="predicted"/>
<keyword evidence="1" id="KW-0732">Signal</keyword>
<evidence type="ECO:0000313" key="2">
    <source>
        <dbReference type="EMBL" id="MBY04332.1"/>
    </source>
</evidence>
<evidence type="ECO:0000256" key="1">
    <source>
        <dbReference type="SAM" id="SignalP"/>
    </source>
</evidence>
<dbReference type="EMBL" id="GGLE01000206">
    <property type="protein sequence ID" value="MBY04332.1"/>
    <property type="molecule type" value="Transcribed_RNA"/>
</dbReference>
<name>A0A2R5L4C2_9ACAR</name>
<protein>
    <submittedName>
        <fullName evidence="2">Putative salivary secreted protein</fullName>
    </submittedName>
</protein>
<dbReference type="AlphaFoldDB" id="A0A2R5L4C2"/>
<accession>A0A2R5L4C2</accession>
<reference evidence="2" key="1">
    <citation type="submission" date="2018-03" db="EMBL/GenBank/DDBJ databases">
        <title>The relapsing fever spirochete Borrelia turicatae persists in the highly oxidative environment of its soft-bodied tick vector.</title>
        <authorList>
            <person name="Bourret T.J."/>
            <person name="Boyle W.K."/>
            <person name="Valenzuela J.G."/>
            <person name="Oliveira F."/>
            <person name="Lopez J.E."/>
        </authorList>
    </citation>
    <scope>NUCLEOTIDE SEQUENCE</scope>
    <source>
        <strain evidence="2">Kansas strain/isolate</strain>
        <tissue evidence="2">Salivary glands</tissue>
    </source>
</reference>
<feature type="signal peptide" evidence="1">
    <location>
        <begin position="1"/>
        <end position="20"/>
    </location>
</feature>
<feature type="chain" id="PRO_5015305100" evidence="1">
    <location>
        <begin position="21"/>
        <end position="166"/>
    </location>
</feature>